<evidence type="ECO:0000259" key="2">
    <source>
        <dbReference type="Pfam" id="PF07171"/>
    </source>
</evidence>
<accession>A0A5A9GM51</accession>
<sequence length="491" mass="52261">MRVLVAGFEHETNTFAPTRAGYQNFVNGEGYPAMARGSEMLRLRDVNLATGGFIQAAEQRGFEIIPVIWAGASASAHVTTDAYERIAGEIVAAAKAHAFDAIYLNLHGAMVTELHDDGEGELLRRLRAVVGPEMPIYCSVDLHANMTEAMLTLATGIVGYQTYPHVDMAETGRRAVALHDACREAGGVLYRAARRLPFLIPLNAQCTLVDPARSTYALLREKQVGDVVSLSFAPGFPASDFSECGPVVWGYGRTQDAVEAAVEAVYRHILETEPQWAVTFLDPESAVKEAMRLSAGAARPVVISDTQDNPGAGADADTTGMLRALVACRAEGAALGVFYDPAAVAAAVEAGAGGTVTLALGGRSGTVGDEPFVGTFEVETVGDGRCVFEGPMLRGTELDLQGAACLRIDGVRVVVSATKAQMFDRNLYRMVGIQPEAMKILVNKSSVHFRADFGPISEAILIAKAPGPMKADPRDLPWTKLPQAMRLVPAA</sequence>
<keyword evidence="1" id="KW-0482">Metalloprotease</keyword>
<feature type="domain" description="Microcystin LR degradation protein MlrC C-terminal" evidence="2">
    <location>
        <begin position="303"/>
        <end position="480"/>
    </location>
</feature>
<dbReference type="InterPro" id="IPR009197">
    <property type="entry name" value="MlrC"/>
</dbReference>
<keyword evidence="1" id="KW-0645">Protease</keyword>
<evidence type="ECO:0000256" key="1">
    <source>
        <dbReference type="PIRNR" id="PIRNR012702"/>
    </source>
</evidence>
<dbReference type="GO" id="GO:0046872">
    <property type="term" value="F:metal ion binding"/>
    <property type="evidence" value="ECO:0007669"/>
    <property type="project" value="UniProtKB-KW"/>
</dbReference>
<dbReference type="GO" id="GO:0008237">
    <property type="term" value="F:metallopeptidase activity"/>
    <property type="evidence" value="ECO:0007669"/>
    <property type="project" value="UniProtKB-KW"/>
</dbReference>
<comment type="caution">
    <text evidence="4">The sequence shown here is derived from an EMBL/GenBank/DDBJ whole genome shotgun (WGS) entry which is preliminary data.</text>
</comment>
<protein>
    <recommendedName>
        <fullName evidence="1">Microcystinase C</fullName>
        <shortName evidence="1">MlrC</shortName>
    </recommendedName>
</protein>
<evidence type="ECO:0000259" key="3">
    <source>
        <dbReference type="Pfam" id="PF07364"/>
    </source>
</evidence>
<dbReference type="Pfam" id="PF07171">
    <property type="entry name" value="MlrC_C"/>
    <property type="match status" value="1"/>
</dbReference>
<name>A0A5A9GM51_AZOLI</name>
<proteinExistence type="inferred from homology"/>
<dbReference type="Pfam" id="PF07364">
    <property type="entry name" value="DUF1485"/>
    <property type="match status" value="1"/>
</dbReference>
<dbReference type="PIRSF" id="PIRSF012702">
    <property type="entry name" value="UCP012702"/>
    <property type="match status" value="1"/>
</dbReference>
<keyword evidence="1" id="KW-0479">Metal-binding</keyword>
<comment type="function">
    <text evidence="1">Involved in peptidolytic degradation of cyclic heptapeptide hepatotoxin microcystin (MC).</text>
</comment>
<gene>
    <name evidence="4" type="ORF">FZ942_19005</name>
</gene>
<dbReference type="GO" id="GO:0006508">
    <property type="term" value="P:proteolysis"/>
    <property type="evidence" value="ECO:0007669"/>
    <property type="project" value="UniProtKB-KW"/>
</dbReference>
<dbReference type="Proteomes" id="UP000324927">
    <property type="component" value="Unassembled WGS sequence"/>
</dbReference>
<dbReference type="InterPro" id="IPR015995">
    <property type="entry name" value="MlrC_N"/>
</dbReference>
<comment type="cofactor">
    <cofactor evidence="1">
        <name>Zn(2+)</name>
        <dbReference type="ChEBI" id="CHEBI:29105"/>
    </cofactor>
    <text evidence="1">Binds 1 zinc ion per subunit.</text>
</comment>
<feature type="domain" description="Microcystin LR degradation protein MlrC N-terminal" evidence="3">
    <location>
        <begin position="2"/>
        <end position="291"/>
    </location>
</feature>
<dbReference type="AlphaFoldDB" id="A0A5A9GM51"/>
<dbReference type="RefSeq" id="WP_149232652.1">
    <property type="nucleotide sequence ID" value="NZ_JALJXJ010000010.1"/>
</dbReference>
<dbReference type="OrthoDB" id="9782658at2"/>
<comment type="similarity">
    <text evidence="1">Belongs to the peptidase M81 family.</text>
</comment>
<evidence type="ECO:0000313" key="4">
    <source>
        <dbReference type="EMBL" id="KAA0594895.1"/>
    </source>
</evidence>
<dbReference type="EMBL" id="VTTN01000007">
    <property type="protein sequence ID" value="KAA0594895.1"/>
    <property type="molecule type" value="Genomic_DNA"/>
</dbReference>
<evidence type="ECO:0000313" key="5">
    <source>
        <dbReference type="Proteomes" id="UP000324927"/>
    </source>
</evidence>
<organism evidence="4 5">
    <name type="scientific">Azospirillum lipoferum</name>
    <dbReference type="NCBI Taxonomy" id="193"/>
    <lineage>
        <taxon>Bacteria</taxon>
        <taxon>Pseudomonadati</taxon>
        <taxon>Pseudomonadota</taxon>
        <taxon>Alphaproteobacteria</taxon>
        <taxon>Rhodospirillales</taxon>
        <taxon>Azospirillaceae</taxon>
        <taxon>Azospirillum</taxon>
    </lineage>
</organism>
<keyword evidence="5" id="KW-1185">Reference proteome</keyword>
<dbReference type="InterPro" id="IPR010799">
    <property type="entry name" value="MlrC_C"/>
</dbReference>
<reference evidence="4 5" key="1">
    <citation type="submission" date="2019-08" db="EMBL/GenBank/DDBJ databases">
        <authorList>
            <person name="Grouzdev D."/>
            <person name="Tikhonova E."/>
            <person name="Kravchenko I."/>
        </authorList>
    </citation>
    <scope>NUCLEOTIDE SEQUENCE [LARGE SCALE GENOMIC DNA]</scope>
    <source>
        <strain evidence="4 5">59b</strain>
    </source>
</reference>
<keyword evidence="1" id="KW-0378">Hydrolase</keyword>